<evidence type="ECO:0000313" key="3">
    <source>
        <dbReference type="Proteomes" id="UP000315017"/>
    </source>
</evidence>
<evidence type="ECO:0000313" key="2">
    <source>
        <dbReference type="EMBL" id="QDU27242.1"/>
    </source>
</evidence>
<keyword evidence="3" id="KW-1185">Reference proteome</keyword>
<dbReference type="InterPro" id="IPR018891">
    <property type="entry name" value="AIPR_C"/>
</dbReference>
<organism evidence="2 3">
    <name type="scientific">Anatilimnocola aggregata</name>
    <dbReference type="NCBI Taxonomy" id="2528021"/>
    <lineage>
        <taxon>Bacteria</taxon>
        <taxon>Pseudomonadati</taxon>
        <taxon>Planctomycetota</taxon>
        <taxon>Planctomycetia</taxon>
        <taxon>Pirellulales</taxon>
        <taxon>Pirellulaceae</taxon>
        <taxon>Anatilimnocola</taxon>
    </lineage>
</organism>
<evidence type="ECO:0000259" key="1">
    <source>
        <dbReference type="Pfam" id="PF10592"/>
    </source>
</evidence>
<name>A0A517YAR1_9BACT</name>
<sequence>MTTITLRARFARRLPDPTMKGSERHVLLCPIEEIPDDIPVDDANVRPQNENKRVYKEVEKHLRNESGERNTFHLKNKGITVLAQEVKRQNDEDPTQILFTHKNQGIVDGGHTYKIIRNNRERIKEHNAMIAASSSLTDQDKEAMYIRQFVKLEVLTGLNASLTSEIARGLNTAVQVQEQTLANFDGKFDWIKAVLKDEPYLKEIAFRENEDQDMDVGDVLRILELFNIHDYPVEGNKHPTRAYTGKENVLNSHVRNPIPLKQLEPILKDILVLHDTISLEARNLWNKGGANRKGAALAFMETVNRENDTKEKKQPPFDFPFIGKTGDCRMYRGALFPLLAAFRATVVKDVTGKCRWQKGFDQTLTLWRTLAEQLMEATIETSRELGRNPDAIGKSSNHWKNLFNEVMIRQMRLLSTT</sequence>
<accession>A0A517YAR1</accession>
<gene>
    <name evidence="2" type="ORF">ETAA8_23290</name>
</gene>
<dbReference type="RefSeq" id="WP_145088097.1">
    <property type="nucleotide sequence ID" value="NZ_CP036274.1"/>
</dbReference>
<dbReference type="Proteomes" id="UP000315017">
    <property type="component" value="Chromosome"/>
</dbReference>
<dbReference type="OrthoDB" id="581373at2"/>
<dbReference type="Pfam" id="PF10592">
    <property type="entry name" value="AIPR"/>
    <property type="match status" value="1"/>
</dbReference>
<dbReference type="KEGG" id="aagg:ETAA8_23290"/>
<dbReference type="EMBL" id="CP036274">
    <property type="protein sequence ID" value="QDU27242.1"/>
    <property type="molecule type" value="Genomic_DNA"/>
</dbReference>
<reference evidence="2 3" key="1">
    <citation type="submission" date="2019-02" db="EMBL/GenBank/DDBJ databases">
        <title>Deep-cultivation of Planctomycetes and their phenomic and genomic characterization uncovers novel biology.</title>
        <authorList>
            <person name="Wiegand S."/>
            <person name="Jogler M."/>
            <person name="Boedeker C."/>
            <person name="Pinto D."/>
            <person name="Vollmers J."/>
            <person name="Rivas-Marin E."/>
            <person name="Kohn T."/>
            <person name="Peeters S.H."/>
            <person name="Heuer A."/>
            <person name="Rast P."/>
            <person name="Oberbeckmann S."/>
            <person name="Bunk B."/>
            <person name="Jeske O."/>
            <person name="Meyerdierks A."/>
            <person name="Storesund J.E."/>
            <person name="Kallscheuer N."/>
            <person name="Luecker S."/>
            <person name="Lage O.M."/>
            <person name="Pohl T."/>
            <person name="Merkel B.J."/>
            <person name="Hornburger P."/>
            <person name="Mueller R.-W."/>
            <person name="Bruemmer F."/>
            <person name="Labrenz M."/>
            <person name="Spormann A.M."/>
            <person name="Op den Camp H."/>
            <person name="Overmann J."/>
            <person name="Amann R."/>
            <person name="Jetten M.S.M."/>
            <person name="Mascher T."/>
            <person name="Medema M.H."/>
            <person name="Devos D.P."/>
            <person name="Kaster A.-K."/>
            <person name="Ovreas L."/>
            <person name="Rohde M."/>
            <person name="Galperin M.Y."/>
            <person name="Jogler C."/>
        </authorList>
    </citation>
    <scope>NUCLEOTIDE SEQUENCE [LARGE SCALE GENOMIC DNA]</scope>
    <source>
        <strain evidence="2 3">ETA_A8</strain>
    </source>
</reference>
<protein>
    <submittedName>
        <fullName evidence="2">AIPR protein</fullName>
    </submittedName>
</protein>
<feature type="domain" description="Abortive phage infection protein C-terminal" evidence="1">
    <location>
        <begin position="43"/>
        <end position="381"/>
    </location>
</feature>
<dbReference type="AlphaFoldDB" id="A0A517YAR1"/>
<proteinExistence type="predicted"/>